<proteinExistence type="predicted"/>
<dbReference type="RefSeq" id="WP_345581227.1">
    <property type="nucleotide sequence ID" value="NZ_BAABDQ010000093.1"/>
</dbReference>
<evidence type="ECO:0000313" key="3">
    <source>
        <dbReference type="Proteomes" id="UP001500630"/>
    </source>
</evidence>
<comment type="caution">
    <text evidence="2">The sequence shown here is derived from an EMBL/GenBank/DDBJ whole genome shotgun (WGS) entry which is preliminary data.</text>
</comment>
<gene>
    <name evidence="2" type="ORF">GCM10022419_135730</name>
</gene>
<dbReference type="Proteomes" id="UP001500630">
    <property type="component" value="Unassembled WGS sequence"/>
</dbReference>
<reference evidence="3" key="1">
    <citation type="journal article" date="2019" name="Int. J. Syst. Evol. Microbiol.">
        <title>The Global Catalogue of Microorganisms (GCM) 10K type strain sequencing project: providing services to taxonomists for standard genome sequencing and annotation.</title>
        <authorList>
            <consortium name="The Broad Institute Genomics Platform"/>
            <consortium name="The Broad Institute Genome Sequencing Center for Infectious Disease"/>
            <person name="Wu L."/>
            <person name="Ma J."/>
        </authorList>
    </citation>
    <scope>NUCLEOTIDE SEQUENCE [LARGE SCALE GENOMIC DNA]</scope>
    <source>
        <strain evidence="3">JCM 17326</strain>
    </source>
</reference>
<keyword evidence="1" id="KW-0812">Transmembrane</keyword>
<protein>
    <recommendedName>
        <fullName evidence="4">Sigma-70 family RNA polymerase sigma factor</fullName>
    </recommendedName>
</protein>
<feature type="transmembrane region" description="Helical" evidence="1">
    <location>
        <begin position="42"/>
        <end position="61"/>
    </location>
</feature>
<evidence type="ECO:0000256" key="1">
    <source>
        <dbReference type="SAM" id="Phobius"/>
    </source>
</evidence>
<evidence type="ECO:0000313" key="2">
    <source>
        <dbReference type="EMBL" id="GAA3627224.1"/>
    </source>
</evidence>
<evidence type="ECO:0008006" key="4">
    <source>
        <dbReference type="Google" id="ProtNLM"/>
    </source>
</evidence>
<keyword evidence="3" id="KW-1185">Reference proteome</keyword>
<keyword evidence="1" id="KW-0472">Membrane</keyword>
<sequence>MKRKNALDLLAAARPADLDLPGSPRARMEELPTPVRRGRARWVGAVAASLATASVIGALAFPRLLDPGVSTGHVATHPAGNALDMAARSAAAQQQTPGRFWYAEGLILGEEIIGAPGNRYRIKTRVQTGLWAPRDPATLTVLTERGLPTVPASGQEEQAWRRAGKPKLCGNDTDCGNDTAPLGRTRFMFMPGTWPYGDQGLTLPAAELLDLPQEPDELRERLLAFWPAYSETMKDWPPPPAGSSLATKDSWLLSISLDLLQHAPISAGTRGALYRMVASLPGTRALGRIFDAEGRLGIGIGWTQAMGDGQSEQQLIVEESSGRLLALQNVIVKPWSQDPAGSEGAAGLPAGTVYHALVYQRAAWTDTAARLPERCPAPTQTDRKDCVD</sequence>
<dbReference type="EMBL" id="BAABDQ010000093">
    <property type="protein sequence ID" value="GAA3627224.1"/>
    <property type="molecule type" value="Genomic_DNA"/>
</dbReference>
<keyword evidence="1" id="KW-1133">Transmembrane helix</keyword>
<organism evidence="2 3">
    <name type="scientific">Nonomuraea rosea</name>
    <dbReference type="NCBI Taxonomy" id="638574"/>
    <lineage>
        <taxon>Bacteria</taxon>
        <taxon>Bacillati</taxon>
        <taxon>Actinomycetota</taxon>
        <taxon>Actinomycetes</taxon>
        <taxon>Streptosporangiales</taxon>
        <taxon>Streptosporangiaceae</taxon>
        <taxon>Nonomuraea</taxon>
    </lineage>
</organism>
<name>A0ABP7A910_9ACTN</name>
<accession>A0ABP7A910</accession>